<evidence type="ECO:0000313" key="2">
    <source>
        <dbReference type="Proteomes" id="UP000177268"/>
    </source>
</evidence>
<proteinExistence type="predicted"/>
<gene>
    <name evidence="1" type="ORF">A2Z00_02015</name>
</gene>
<name>A0A1F5ZHI9_9BACT</name>
<protein>
    <submittedName>
        <fullName evidence="1">Uncharacterized protein</fullName>
    </submittedName>
</protein>
<dbReference type="EMBL" id="MFIZ01000007">
    <property type="protein sequence ID" value="OGG11979.1"/>
    <property type="molecule type" value="Genomic_DNA"/>
</dbReference>
<evidence type="ECO:0000313" key="1">
    <source>
        <dbReference type="EMBL" id="OGG11979.1"/>
    </source>
</evidence>
<accession>A0A1F5ZHI9</accession>
<dbReference type="AlphaFoldDB" id="A0A1F5ZHI9"/>
<organism evidence="1 2">
    <name type="scientific">Candidatus Gottesmanbacteria bacterium RBG_13_45_10</name>
    <dbReference type="NCBI Taxonomy" id="1798370"/>
    <lineage>
        <taxon>Bacteria</taxon>
        <taxon>Candidatus Gottesmaniibacteriota</taxon>
    </lineage>
</organism>
<dbReference type="Proteomes" id="UP000177268">
    <property type="component" value="Unassembled WGS sequence"/>
</dbReference>
<sequence>MVFLALTNQKMNFAFRVTRASERRGEACRFEASSWLWLMKLYGEISVWTLTMQESRRADQQRREAAYLQSRPEITRNWYK</sequence>
<dbReference type="STRING" id="1798370.A2Z00_02015"/>
<comment type="caution">
    <text evidence="1">The sequence shown here is derived from an EMBL/GenBank/DDBJ whole genome shotgun (WGS) entry which is preliminary data.</text>
</comment>
<reference evidence="1 2" key="1">
    <citation type="journal article" date="2016" name="Nat. Commun.">
        <title>Thousands of microbial genomes shed light on interconnected biogeochemical processes in an aquifer system.</title>
        <authorList>
            <person name="Anantharaman K."/>
            <person name="Brown C.T."/>
            <person name="Hug L.A."/>
            <person name="Sharon I."/>
            <person name="Castelle C.J."/>
            <person name="Probst A.J."/>
            <person name="Thomas B.C."/>
            <person name="Singh A."/>
            <person name="Wilkins M.J."/>
            <person name="Karaoz U."/>
            <person name="Brodie E.L."/>
            <person name="Williams K.H."/>
            <person name="Hubbard S.S."/>
            <person name="Banfield J.F."/>
        </authorList>
    </citation>
    <scope>NUCLEOTIDE SEQUENCE [LARGE SCALE GENOMIC DNA]</scope>
</reference>